<comment type="caution">
    <text evidence="4">The sequence shown here is derived from an EMBL/GenBank/DDBJ whole genome shotgun (WGS) entry which is preliminary data.</text>
</comment>
<feature type="binding site" evidence="3">
    <location>
        <position position="64"/>
    </location>
    <ligand>
        <name>substrate</name>
    </ligand>
</feature>
<feature type="binding site" evidence="3">
    <location>
        <begin position="10"/>
        <end position="17"/>
    </location>
    <ligand>
        <name>substrate</name>
    </ligand>
</feature>
<dbReference type="InterPro" id="IPR013078">
    <property type="entry name" value="His_Pase_superF_clade-1"/>
</dbReference>
<dbReference type="InterPro" id="IPR051695">
    <property type="entry name" value="Phosphoglycerate_Mutase"/>
</dbReference>
<sequence length="211" mass="23979">MHTTQFWLIRHGETQWNAERRLQGSLDIPLNSIGAGQADRLGQYLRSPLFDTRIDTVISSDLCRAYDTAVAAAGHFELPIERNPLLRERCYGVYEGQDWASLESLRTLDFRNPEQLVEQGETLPVFAQRIVNAFEDLARRYRGHNVMVFSHGGVIDIAWRKANDIALDAPRHAPILNASINQFSISNDGHWNTLAWGRTEHLEDTALDDVL</sequence>
<dbReference type="Gene3D" id="3.40.50.1240">
    <property type="entry name" value="Phosphoglycerate mutase-like"/>
    <property type="match status" value="1"/>
</dbReference>
<dbReference type="GO" id="GO:0004331">
    <property type="term" value="F:fructose-2,6-bisphosphate 2-phosphatase activity"/>
    <property type="evidence" value="ECO:0007669"/>
    <property type="project" value="TreeGrafter"/>
</dbReference>
<dbReference type="InterPro" id="IPR001345">
    <property type="entry name" value="PG/BPGM_mutase_AS"/>
</dbReference>
<dbReference type="PROSITE" id="PS00175">
    <property type="entry name" value="PG_MUTASE"/>
    <property type="match status" value="1"/>
</dbReference>
<dbReference type="Proteomes" id="UP000554144">
    <property type="component" value="Unassembled WGS sequence"/>
</dbReference>
<dbReference type="AlphaFoldDB" id="A0A853H038"/>
<dbReference type="EMBL" id="JACCEV010000003">
    <property type="protein sequence ID" value="NYT86346.1"/>
    <property type="molecule type" value="Genomic_DNA"/>
</dbReference>
<dbReference type="RefSeq" id="WP_130040337.1">
    <property type="nucleotide sequence ID" value="NZ_JACCEV010000003.1"/>
</dbReference>
<feature type="active site" description="Tele-phosphohistidine intermediate" evidence="2">
    <location>
        <position position="11"/>
    </location>
</feature>
<name>A0A853H038_9BURK</name>
<dbReference type="CDD" id="cd07067">
    <property type="entry name" value="HP_PGM_like"/>
    <property type="match status" value="1"/>
</dbReference>
<dbReference type="InterPro" id="IPR029033">
    <property type="entry name" value="His_PPase_superfam"/>
</dbReference>
<dbReference type="SMART" id="SM00855">
    <property type="entry name" value="PGAM"/>
    <property type="match status" value="1"/>
</dbReference>
<evidence type="ECO:0000313" key="5">
    <source>
        <dbReference type="Proteomes" id="UP000554144"/>
    </source>
</evidence>
<dbReference type="SUPFAM" id="SSF53254">
    <property type="entry name" value="Phosphoglycerate mutase-like"/>
    <property type="match status" value="1"/>
</dbReference>
<organism evidence="4 5">
    <name type="scientific">Pollutimonas harenae</name>
    <dbReference type="NCBI Taxonomy" id="657015"/>
    <lineage>
        <taxon>Bacteria</taxon>
        <taxon>Pseudomonadati</taxon>
        <taxon>Pseudomonadota</taxon>
        <taxon>Betaproteobacteria</taxon>
        <taxon>Burkholderiales</taxon>
        <taxon>Alcaligenaceae</taxon>
        <taxon>Pollutimonas</taxon>
    </lineage>
</organism>
<keyword evidence="5" id="KW-1185">Reference proteome</keyword>
<proteinExistence type="predicted"/>
<reference evidence="4 5" key="1">
    <citation type="submission" date="2020-07" db="EMBL/GenBank/DDBJ databases">
        <title>Taxonomic revisions and descriptions of new bacterial species based on genomic comparisons in the high-G+C-content subgroup of the family Alcaligenaceae.</title>
        <authorList>
            <person name="Szabo A."/>
            <person name="Felfoldi T."/>
        </authorList>
    </citation>
    <scope>NUCLEOTIDE SEQUENCE [LARGE SCALE GENOMIC DNA]</scope>
    <source>
        <strain evidence="4 5">DSM 25667</strain>
    </source>
</reference>
<gene>
    <name evidence="4" type="ORF">H0A62_12090</name>
</gene>
<dbReference type="GO" id="GO:0045820">
    <property type="term" value="P:negative regulation of glycolytic process"/>
    <property type="evidence" value="ECO:0007669"/>
    <property type="project" value="TreeGrafter"/>
</dbReference>
<evidence type="ECO:0000313" key="4">
    <source>
        <dbReference type="EMBL" id="NYT86346.1"/>
    </source>
</evidence>
<dbReference type="PANTHER" id="PTHR46517:SF1">
    <property type="entry name" value="FRUCTOSE-2,6-BISPHOSPHATASE TIGAR"/>
    <property type="match status" value="1"/>
</dbReference>
<keyword evidence="1" id="KW-0378">Hydrolase</keyword>
<protein>
    <submittedName>
        <fullName evidence="4">Histidine phosphatase family protein</fullName>
    </submittedName>
</protein>
<dbReference type="GO" id="GO:0043456">
    <property type="term" value="P:regulation of pentose-phosphate shunt"/>
    <property type="evidence" value="ECO:0007669"/>
    <property type="project" value="TreeGrafter"/>
</dbReference>
<dbReference type="Pfam" id="PF00300">
    <property type="entry name" value="His_Phos_1"/>
    <property type="match status" value="1"/>
</dbReference>
<feature type="active site" description="Proton donor/acceptor" evidence="2">
    <location>
        <position position="88"/>
    </location>
</feature>
<dbReference type="OrthoDB" id="9783269at2"/>
<dbReference type="GO" id="GO:0005829">
    <property type="term" value="C:cytosol"/>
    <property type="evidence" value="ECO:0007669"/>
    <property type="project" value="TreeGrafter"/>
</dbReference>
<feature type="binding site" evidence="3">
    <location>
        <begin position="88"/>
        <end position="91"/>
    </location>
    <ligand>
        <name>substrate</name>
    </ligand>
</feature>
<evidence type="ECO:0000256" key="1">
    <source>
        <dbReference type="ARBA" id="ARBA00022801"/>
    </source>
</evidence>
<evidence type="ECO:0000256" key="3">
    <source>
        <dbReference type="PIRSR" id="PIRSR613078-2"/>
    </source>
</evidence>
<dbReference type="PANTHER" id="PTHR46517">
    <property type="entry name" value="FRUCTOSE-2,6-BISPHOSPHATASE TIGAR"/>
    <property type="match status" value="1"/>
</dbReference>
<evidence type="ECO:0000256" key="2">
    <source>
        <dbReference type="PIRSR" id="PIRSR613078-1"/>
    </source>
</evidence>
<accession>A0A853H038</accession>